<accession>A0ABQ9X3N2</accession>
<sequence length="66" mass="7401">MRRGFEGDCGTLKFCGTEKKITEAGTSSTKFSDMLMYFSIQLKGCSLTNTINLIVPDYELVYDGFQ</sequence>
<proteinExistence type="predicted"/>
<evidence type="ECO:0000313" key="1">
    <source>
        <dbReference type="EMBL" id="KAK2946381.1"/>
    </source>
</evidence>
<comment type="caution">
    <text evidence="1">The sequence shown here is derived from an EMBL/GenBank/DDBJ whole genome shotgun (WGS) entry which is preliminary data.</text>
</comment>
<name>A0ABQ9X3N2_9EUKA</name>
<reference evidence="1 2" key="1">
    <citation type="journal article" date="2022" name="bioRxiv">
        <title>Genomics of Preaxostyla Flagellates Illuminates Evolutionary Transitions and the Path Towards Mitochondrial Loss.</title>
        <authorList>
            <person name="Novak L.V.F."/>
            <person name="Treitli S.C."/>
            <person name="Pyrih J."/>
            <person name="Halakuc P."/>
            <person name="Pipaliya S.V."/>
            <person name="Vacek V."/>
            <person name="Brzon O."/>
            <person name="Soukal P."/>
            <person name="Eme L."/>
            <person name="Dacks J.B."/>
            <person name="Karnkowska A."/>
            <person name="Elias M."/>
            <person name="Hampl V."/>
        </authorList>
    </citation>
    <scope>NUCLEOTIDE SEQUENCE [LARGE SCALE GENOMIC DNA]</scope>
    <source>
        <strain evidence="1">NAU3</strain>
        <tissue evidence="1">Gut</tissue>
    </source>
</reference>
<gene>
    <name evidence="1" type="ORF">BLNAU_18742</name>
</gene>
<keyword evidence="2" id="KW-1185">Reference proteome</keyword>
<organism evidence="1 2">
    <name type="scientific">Blattamonas nauphoetae</name>
    <dbReference type="NCBI Taxonomy" id="2049346"/>
    <lineage>
        <taxon>Eukaryota</taxon>
        <taxon>Metamonada</taxon>
        <taxon>Preaxostyla</taxon>
        <taxon>Oxymonadida</taxon>
        <taxon>Blattamonas</taxon>
    </lineage>
</organism>
<protein>
    <submittedName>
        <fullName evidence="1">Uncharacterized protein</fullName>
    </submittedName>
</protein>
<dbReference type="EMBL" id="JARBJD010000230">
    <property type="protein sequence ID" value="KAK2946381.1"/>
    <property type="molecule type" value="Genomic_DNA"/>
</dbReference>
<dbReference type="Proteomes" id="UP001281761">
    <property type="component" value="Unassembled WGS sequence"/>
</dbReference>
<evidence type="ECO:0000313" key="2">
    <source>
        <dbReference type="Proteomes" id="UP001281761"/>
    </source>
</evidence>